<dbReference type="Gene3D" id="3.40.190.10">
    <property type="entry name" value="Periplasmic binding protein-like II"/>
    <property type="match status" value="1"/>
</dbReference>
<organism evidence="2 3">
    <name type="scientific">Pseudobutyrivibrio ruminis</name>
    <dbReference type="NCBI Taxonomy" id="46206"/>
    <lineage>
        <taxon>Bacteria</taxon>
        <taxon>Bacillati</taxon>
        <taxon>Bacillota</taxon>
        <taxon>Clostridia</taxon>
        <taxon>Lachnospirales</taxon>
        <taxon>Lachnospiraceae</taxon>
        <taxon>Pseudobutyrivibrio</taxon>
    </lineage>
</organism>
<dbReference type="PANTHER" id="PTHR43649">
    <property type="entry name" value="ARABINOSE-BINDING PROTEIN-RELATED"/>
    <property type="match status" value="1"/>
</dbReference>
<sequence>MKRRLLSLMLVGAMAASMVACGSSSSDTAATGDAATTEDGAAAADVQSDDENTLTVYAWDENFNIPALQAAEKDYQDVNPDFHLEIITQSQSSDVENAVTLAAEAGDYSTLPDIVLFQDHYIQQYVTNYPDAWQDVDDADCDWAGLGAEKLSYSTIDGKHYGFPVDAGTAIFAYRTDLLEQAGYTIDDVTGITWDRFDEIGKDVYAATGKYLLCMDGDGNDLFYMMLQAEGASQFKNGEPYFTENEKLVDVFNVVVKLAQDNVLYLANDWSDYTDQAIQGDMVAGVYNGNWIIPTIEQVADNSGKWEITTAPTLTGEEGYASNGGSSLYITANCSKTDLAKDFLAYTFGGRSAEDGQSTTYDEALTNGGVIGTCAAAAESDVYQQGVAYFNDQPIYATIVEYTQHVPTVEQSDYHYSARTQLATALQSVLTDGVDVDTALENAEQQLRFDMGL</sequence>
<keyword evidence="3" id="KW-1185">Reference proteome</keyword>
<evidence type="ECO:0000313" key="2">
    <source>
        <dbReference type="EMBL" id="SEK77532.1"/>
    </source>
</evidence>
<evidence type="ECO:0000313" key="3">
    <source>
        <dbReference type="Proteomes" id="UP000182321"/>
    </source>
</evidence>
<dbReference type="InterPro" id="IPR050490">
    <property type="entry name" value="Bact_solute-bd_prot1"/>
</dbReference>
<proteinExistence type="predicted"/>
<feature type="chain" id="PRO_5038469755" evidence="1">
    <location>
        <begin position="23"/>
        <end position="453"/>
    </location>
</feature>
<gene>
    <name evidence="2" type="ORF">SAMN02910377_01801</name>
</gene>
<reference evidence="3" key="1">
    <citation type="submission" date="2016-10" db="EMBL/GenBank/DDBJ databases">
        <authorList>
            <person name="Varghese N."/>
        </authorList>
    </citation>
    <scope>NUCLEOTIDE SEQUENCE [LARGE SCALE GENOMIC DNA]</scope>
    <source>
        <strain evidence="3">ACV-9</strain>
    </source>
</reference>
<feature type="signal peptide" evidence="1">
    <location>
        <begin position="1"/>
        <end position="22"/>
    </location>
</feature>
<dbReference type="RefSeq" id="WP_074791183.1">
    <property type="nucleotide sequence ID" value="NZ_FNZX01000010.1"/>
</dbReference>
<evidence type="ECO:0000256" key="1">
    <source>
        <dbReference type="SAM" id="SignalP"/>
    </source>
</evidence>
<dbReference type="EMBL" id="FNZX01000010">
    <property type="protein sequence ID" value="SEK77532.1"/>
    <property type="molecule type" value="Genomic_DNA"/>
</dbReference>
<dbReference type="AlphaFoldDB" id="A0A1H7JSL4"/>
<dbReference type="PROSITE" id="PS51257">
    <property type="entry name" value="PROKAR_LIPOPROTEIN"/>
    <property type="match status" value="1"/>
</dbReference>
<dbReference type="SUPFAM" id="SSF53850">
    <property type="entry name" value="Periplasmic binding protein-like II"/>
    <property type="match status" value="1"/>
</dbReference>
<keyword evidence="1" id="KW-0732">Signal</keyword>
<accession>A0A1H7JSL4</accession>
<dbReference type="Proteomes" id="UP000182321">
    <property type="component" value="Unassembled WGS sequence"/>
</dbReference>
<protein>
    <submittedName>
        <fullName evidence="2">Lactose/L-arabinose transport system substrate-binding protein</fullName>
    </submittedName>
</protein>
<dbReference type="PANTHER" id="PTHR43649:SF32">
    <property type="entry name" value="SUGAR BINDING SECRETED PROTEIN"/>
    <property type="match status" value="1"/>
</dbReference>
<name>A0A1H7JSL4_9FIRM</name>